<proteinExistence type="predicted"/>
<keyword evidence="2" id="KW-1185">Reference proteome</keyword>
<dbReference type="VEuPathDB" id="FungiDB:JI435_004420"/>
<sequence length="440" mass="49862">MSASLFSLPLELREQIYSLYFKPSDRLLHSQKLNEEGFYGGVYRFEFQLLRVNKQIYNEANAVWQRENVFVKIATPWPSAGMYRVYLMSEEEGIYEDEDWQGGSVNHIAHEGLVPIVCTDGRADKFTTEHALVSITAPFHQAVPEHTVVVLADDIHLFSQTWYYSALSYPMLNDRLSTTFTLLKPSTSLQTQRRLLLPFTQIKGLYSKEIINYASEVRLELETGMSTPLPTLSQCCESAADLMAQGDALVSTDPKAALDLYTAAFRAIHILIHGRTRRVLADAFFHHPITTGRFMHQTGLSVRIVLRLKLVSRTVLAHLKMRNPAEALFWGMRSINIMRESMDVEFEDFVHDFVGGEDVSWIYMRAGIAAWMIEKQGGGGELDEGSEELWTAAGKFVKKRDRKDVRRELRGFGVDERTILERFGDGEKGSASAQDGSGDE</sequence>
<name>A0A7U2HU78_PHANO</name>
<dbReference type="OrthoDB" id="5229512at2759"/>
<dbReference type="Proteomes" id="UP000663193">
    <property type="component" value="Chromosome 1"/>
</dbReference>
<organism evidence="1 2">
    <name type="scientific">Phaeosphaeria nodorum (strain SN15 / ATCC MYA-4574 / FGSC 10173)</name>
    <name type="common">Glume blotch fungus</name>
    <name type="synonym">Parastagonospora nodorum</name>
    <dbReference type="NCBI Taxonomy" id="321614"/>
    <lineage>
        <taxon>Eukaryota</taxon>
        <taxon>Fungi</taxon>
        <taxon>Dikarya</taxon>
        <taxon>Ascomycota</taxon>
        <taxon>Pezizomycotina</taxon>
        <taxon>Dothideomycetes</taxon>
        <taxon>Pleosporomycetidae</taxon>
        <taxon>Pleosporales</taxon>
        <taxon>Pleosporineae</taxon>
        <taxon>Phaeosphaeriaceae</taxon>
        <taxon>Parastagonospora</taxon>
    </lineage>
</organism>
<evidence type="ECO:0000313" key="2">
    <source>
        <dbReference type="Proteomes" id="UP000663193"/>
    </source>
</evidence>
<dbReference type="AlphaFoldDB" id="A0A7U2HU78"/>
<dbReference type="EMBL" id="CP069023">
    <property type="protein sequence ID" value="QRC90928.1"/>
    <property type="molecule type" value="Genomic_DNA"/>
</dbReference>
<reference evidence="2" key="1">
    <citation type="journal article" date="2021" name="BMC Genomics">
        <title>Chromosome-level genome assembly and manually-curated proteome of model necrotroph Parastagonospora nodorum Sn15 reveals a genome-wide trove of candidate effector homologs, and redundancy of virulence-related functions within an accessory chromosome.</title>
        <authorList>
            <person name="Bertazzoni S."/>
            <person name="Jones D.A.B."/>
            <person name="Phan H.T."/>
            <person name="Tan K.-C."/>
            <person name="Hane J.K."/>
        </authorList>
    </citation>
    <scope>NUCLEOTIDE SEQUENCE [LARGE SCALE GENOMIC DNA]</scope>
    <source>
        <strain evidence="2">SN15 / ATCC MYA-4574 / FGSC 10173)</strain>
    </source>
</reference>
<evidence type="ECO:0000313" key="1">
    <source>
        <dbReference type="EMBL" id="QRC90928.1"/>
    </source>
</evidence>
<protein>
    <submittedName>
        <fullName evidence="1">Uncharacterized protein</fullName>
    </submittedName>
</protein>
<accession>A0A7U2HU78</accession>
<gene>
    <name evidence="1" type="ORF">JI435_004420</name>
</gene>